<reference evidence="2 3" key="1">
    <citation type="submission" date="2018-06" db="EMBL/GenBank/DDBJ databases">
        <authorList>
            <consortium name="Pathogen Informatics"/>
            <person name="Doyle S."/>
        </authorList>
    </citation>
    <scope>NUCLEOTIDE SEQUENCE [LARGE SCALE GENOMIC DNA]</scope>
    <source>
        <strain evidence="2 3">NCTC13492</strain>
    </source>
</reference>
<dbReference type="Proteomes" id="UP000251670">
    <property type="component" value="Unassembled WGS sequence"/>
</dbReference>
<dbReference type="Pfam" id="PF13462">
    <property type="entry name" value="Thioredoxin_4"/>
    <property type="match status" value="1"/>
</dbReference>
<evidence type="ECO:0000313" key="3">
    <source>
        <dbReference type="Proteomes" id="UP000251670"/>
    </source>
</evidence>
<dbReference type="EMBL" id="UAWB01000011">
    <property type="protein sequence ID" value="SQB45606.1"/>
    <property type="molecule type" value="Genomic_DNA"/>
</dbReference>
<sequence>MGKKDARIRISVISNPYCGFCKDGHKLAESLLKKYPEDVSLQMRFNYTSERSNEKYDALISDLAYIYNNKPENEFLHAVEEWFETRDESKINMLSGGVPTSENLDSLNQMTVENSNAGLNFTPILVINGYQFPEKYDREDIVFFVDELIEDDEI</sequence>
<dbReference type="Gene3D" id="3.40.30.10">
    <property type="entry name" value="Glutaredoxin"/>
    <property type="match status" value="1"/>
</dbReference>
<dbReference type="SUPFAM" id="SSF52833">
    <property type="entry name" value="Thioredoxin-like"/>
    <property type="match status" value="1"/>
</dbReference>
<gene>
    <name evidence="2" type="ORF">NCTC13492_02781</name>
</gene>
<dbReference type="RefSeq" id="WP_228425358.1">
    <property type="nucleotide sequence ID" value="NZ_UAWB01000011.1"/>
</dbReference>
<dbReference type="InterPro" id="IPR036249">
    <property type="entry name" value="Thioredoxin-like_sf"/>
</dbReference>
<evidence type="ECO:0000313" key="2">
    <source>
        <dbReference type="EMBL" id="SQB45606.1"/>
    </source>
</evidence>
<dbReference type="CDD" id="cd02972">
    <property type="entry name" value="DsbA_family"/>
    <property type="match status" value="1"/>
</dbReference>
<organism evidence="2 3">
    <name type="scientific">Chryseobacterium jejuense</name>
    <dbReference type="NCBI Taxonomy" id="445960"/>
    <lineage>
        <taxon>Bacteria</taxon>
        <taxon>Pseudomonadati</taxon>
        <taxon>Bacteroidota</taxon>
        <taxon>Flavobacteriia</taxon>
        <taxon>Flavobacteriales</taxon>
        <taxon>Weeksellaceae</taxon>
        <taxon>Chryseobacterium group</taxon>
        <taxon>Chryseobacterium</taxon>
    </lineage>
</organism>
<evidence type="ECO:0000259" key="1">
    <source>
        <dbReference type="Pfam" id="PF13462"/>
    </source>
</evidence>
<dbReference type="InterPro" id="IPR012336">
    <property type="entry name" value="Thioredoxin-like_fold"/>
</dbReference>
<dbReference type="AlphaFoldDB" id="A0A2X2WXR7"/>
<feature type="domain" description="Thioredoxin-like fold" evidence="1">
    <location>
        <begin position="1"/>
        <end position="146"/>
    </location>
</feature>
<name>A0A2X2WXR7_CHRJE</name>
<proteinExistence type="predicted"/>
<protein>
    <recommendedName>
        <fullName evidence="1">Thioredoxin-like fold domain-containing protein</fullName>
    </recommendedName>
</protein>
<accession>A0A2X2WXR7</accession>